<evidence type="ECO:0000256" key="6">
    <source>
        <dbReference type="ARBA" id="ARBA00047422"/>
    </source>
</evidence>
<protein>
    <recommendedName>
        <fullName evidence="1">DNA (cytosine-5-)-methyltransferase</fullName>
        <ecNumber evidence="1">2.1.1.37</ecNumber>
    </recommendedName>
</protein>
<evidence type="ECO:0000313" key="10">
    <source>
        <dbReference type="Proteomes" id="UP000509684"/>
    </source>
</evidence>
<dbReference type="PRINTS" id="PR00105">
    <property type="entry name" value="C5METTRFRASE"/>
</dbReference>
<name>A0A7D5S968_9PROT</name>
<dbReference type="InterPro" id="IPR050390">
    <property type="entry name" value="C5-Methyltransferase"/>
</dbReference>
<dbReference type="InterPro" id="IPR029063">
    <property type="entry name" value="SAM-dependent_MTases_sf"/>
</dbReference>
<feature type="active site" evidence="7">
    <location>
        <position position="119"/>
    </location>
</feature>
<evidence type="ECO:0000256" key="4">
    <source>
        <dbReference type="ARBA" id="ARBA00022691"/>
    </source>
</evidence>
<dbReference type="SUPFAM" id="SSF53335">
    <property type="entry name" value="S-adenosyl-L-methionine-dependent methyltransferases"/>
    <property type="match status" value="1"/>
</dbReference>
<accession>A0A7D5S968</accession>
<proteinExistence type="inferred from homology"/>
<comment type="catalytic activity">
    <reaction evidence="6">
        <text>a 2'-deoxycytidine in DNA + S-adenosyl-L-methionine = a 5-methyl-2'-deoxycytidine in DNA + S-adenosyl-L-homocysteine + H(+)</text>
        <dbReference type="Rhea" id="RHEA:13681"/>
        <dbReference type="Rhea" id="RHEA-COMP:11369"/>
        <dbReference type="Rhea" id="RHEA-COMP:11370"/>
        <dbReference type="ChEBI" id="CHEBI:15378"/>
        <dbReference type="ChEBI" id="CHEBI:57856"/>
        <dbReference type="ChEBI" id="CHEBI:59789"/>
        <dbReference type="ChEBI" id="CHEBI:85452"/>
        <dbReference type="ChEBI" id="CHEBI:85454"/>
        <dbReference type="EC" id="2.1.1.37"/>
    </reaction>
</comment>
<dbReference type="GO" id="GO:0009307">
    <property type="term" value="P:DNA restriction-modification system"/>
    <property type="evidence" value="ECO:0007669"/>
    <property type="project" value="UniProtKB-KW"/>
</dbReference>
<keyword evidence="2 7" id="KW-0489">Methyltransferase</keyword>
<evidence type="ECO:0000256" key="5">
    <source>
        <dbReference type="ARBA" id="ARBA00022747"/>
    </source>
</evidence>
<keyword evidence="5" id="KW-0680">Restriction system</keyword>
<dbReference type="PANTHER" id="PTHR10629">
    <property type="entry name" value="CYTOSINE-SPECIFIC METHYLTRANSFERASE"/>
    <property type="match status" value="1"/>
</dbReference>
<dbReference type="InterPro" id="IPR001525">
    <property type="entry name" value="C5_MeTfrase"/>
</dbReference>
<dbReference type="PROSITE" id="PS51679">
    <property type="entry name" value="SAM_MT_C5"/>
    <property type="match status" value="1"/>
</dbReference>
<dbReference type="GO" id="GO:0003886">
    <property type="term" value="F:DNA (cytosine-5-)-methyltransferase activity"/>
    <property type="evidence" value="ECO:0007669"/>
    <property type="project" value="UniProtKB-EC"/>
</dbReference>
<evidence type="ECO:0000256" key="2">
    <source>
        <dbReference type="ARBA" id="ARBA00022603"/>
    </source>
</evidence>
<evidence type="ECO:0000256" key="3">
    <source>
        <dbReference type="ARBA" id="ARBA00022679"/>
    </source>
</evidence>
<dbReference type="PANTHER" id="PTHR10629:SF52">
    <property type="entry name" value="DNA (CYTOSINE-5)-METHYLTRANSFERASE 1"/>
    <property type="match status" value="1"/>
</dbReference>
<dbReference type="GO" id="GO:0003677">
    <property type="term" value="F:DNA binding"/>
    <property type="evidence" value="ECO:0007669"/>
    <property type="project" value="TreeGrafter"/>
</dbReference>
<keyword evidence="4 7" id="KW-0949">S-adenosyl-L-methionine</keyword>
<dbReference type="GO" id="GO:0032259">
    <property type="term" value="P:methylation"/>
    <property type="evidence" value="ECO:0007669"/>
    <property type="project" value="UniProtKB-KW"/>
</dbReference>
<evidence type="ECO:0000313" key="9">
    <source>
        <dbReference type="EMBL" id="QLH49380.1"/>
    </source>
</evidence>
<dbReference type="EMBL" id="CP058708">
    <property type="protein sequence ID" value="QLH49380.1"/>
    <property type="molecule type" value="Genomic_DNA"/>
</dbReference>
<organism evidence="9 10">
    <name type="scientific">Candidatus Accumulibacter cognatus</name>
    <dbReference type="NCBI Taxonomy" id="2954383"/>
    <lineage>
        <taxon>Bacteria</taxon>
        <taxon>Pseudomonadati</taxon>
        <taxon>Pseudomonadota</taxon>
        <taxon>Betaproteobacteria</taxon>
        <taxon>Candidatus Accumulibacter</taxon>
    </lineage>
</organism>
<keyword evidence="3 7" id="KW-0808">Transferase</keyword>
<evidence type="ECO:0000256" key="8">
    <source>
        <dbReference type="RuleBase" id="RU000416"/>
    </source>
</evidence>
<dbReference type="EC" id="2.1.1.37" evidence="1"/>
<dbReference type="Proteomes" id="UP000509684">
    <property type="component" value="Chromosome"/>
</dbReference>
<evidence type="ECO:0000256" key="1">
    <source>
        <dbReference type="ARBA" id="ARBA00011975"/>
    </source>
</evidence>
<reference evidence="9 10" key="1">
    <citation type="journal article" date="2019" name="Microbiome">
        <title>Annotated bacterial chromosomes from frame-shift-corrected long-read metagenomic data.</title>
        <authorList>
            <person name="Arumugam K."/>
            <person name="Bagci C."/>
            <person name="Bessarab I."/>
            <person name="Beier S."/>
            <person name="Buchfink B."/>
            <person name="Gorska A."/>
            <person name="Qiu G."/>
            <person name="Huson D.H."/>
            <person name="Williams R.B.H."/>
        </authorList>
    </citation>
    <scope>NUCLEOTIDE SEQUENCE [LARGE SCALE GENOMIC DNA]</scope>
    <source>
        <strain evidence="9">SSA1</strain>
    </source>
</reference>
<dbReference type="Gene3D" id="3.90.120.10">
    <property type="entry name" value="DNA Methylase, subunit A, domain 2"/>
    <property type="match status" value="1"/>
</dbReference>
<dbReference type="KEGG" id="acog:HWD57_05975"/>
<dbReference type="AlphaFoldDB" id="A0A7D5S968"/>
<dbReference type="Pfam" id="PF00145">
    <property type="entry name" value="DNA_methylase"/>
    <property type="match status" value="1"/>
</dbReference>
<dbReference type="NCBIfam" id="TIGR00675">
    <property type="entry name" value="dcm"/>
    <property type="match status" value="1"/>
</dbReference>
<dbReference type="Gene3D" id="3.40.50.150">
    <property type="entry name" value="Vaccinia Virus protein VP39"/>
    <property type="match status" value="1"/>
</dbReference>
<sequence length="364" mass="40393">MTRSEGFRITSTPCGDSLEATPQNGECKLHSASCTTLPKIVSLFAGAGGLDRGFKEAGFTISVAIDVADAAIRTHKKNFPRTKAVVGDLIEMQPAGVVEHVKERLMPGQRIAVIGGPPCQGFSRANVNSLTNDPRNKLPKLYLDIVEALQNLYTVEFIVFENVLGIRDKKHETTYKALVNGITALGFDVTEKELCAIDFGVPQNRWRVILSGMRSGQCYSPVRPRKRKGFATVRQAIGGLEAPAYFKRNLDPKDIPVHPNHWTMQPKSPRFENPEPGIAEQRSFKRLEWDAPSRTIAFGHREIHVHPHGHRRLSIYEAMLLQGFPKEFVLEGNLSEQVEQVSNAVPPPLARSVAHAVKRALRGR</sequence>
<gene>
    <name evidence="9" type="ORF">HWD57_05975</name>
</gene>
<evidence type="ECO:0000256" key="7">
    <source>
        <dbReference type="PROSITE-ProRule" id="PRU01016"/>
    </source>
</evidence>
<comment type="similarity">
    <text evidence="7 8">Belongs to the class I-like SAM-binding methyltransferase superfamily. C5-methyltransferase family.</text>
</comment>
<dbReference type="GO" id="GO:0044027">
    <property type="term" value="P:negative regulation of gene expression via chromosomal CpG island methylation"/>
    <property type="evidence" value="ECO:0007669"/>
    <property type="project" value="TreeGrafter"/>
</dbReference>
<dbReference type="REBASE" id="683582">
    <property type="entry name" value="M.AcoSSA1ORF5975P"/>
</dbReference>